<evidence type="ECO:0000313" key="3">
    <source>
        <dbReference type="Proteomes" id="UP000019666"/>
    </source>
</evidence>
<dbReference type="HOGENOM" id="CLU_3204834_0_0_5"/>
<evidence type="ECO:0000256" key="1">
    <source>
        <dbReference type="SAM" id="MobiDB-lite"/>
    </source>
</evidence>
<gene>
    <name evidence="2" type="ORF">Rumeso_04396</name>
</gene>
<evidence type="ECO:0000313" key="2">
    <source>
        <dbReference type="EMBL" id="EYD74025.1"/>
    </source>
</evidence>
<feature type="region of interest" description="Disordered" evidence="1">
    <location>
        <begin position="1"/>
        <end position="23"/>
    </location>
</feature>
<protein>
    <submittedName>
        <fullName evidence="2">Uncharacterized protein</fullName>
    </submittedName>
</protein>
<reference evidence="2 3" key="1">
    <citation type="submission" date="2013-02" db="EMBL/GenBank/DDBJ databases">
        <authorList>
            <person name="Fiebig A."/>
            <person name="Goeker M."/>
            <person name="Klenk H.-P.P."/>
        </authorList>
    </citation>
    <scope>NUCLEOTIDE SEQUENCE [LARGE SCALE GENOMIC DNA]</scope>
    <source>
        <strain evidence="2 3">DSM 19309</strain>
    </source>
</reference>
<comment type="caution">
    <text evidence="2">The sequence shown here is derived from an EMBL/GenBank/DDBJ whole genome shotgun (WGS) entry which is preliminary data.</text>
</comment>
<keyword evidence="3" id="KW-1185">Reference proteome</keyword>
<name>A0A017HI81_9RHOB</name>
<dbReference type="EMBL" id="AOSK01000124">
    <property type="protein sequence ID" value="EYD74025.1"/>
    <property type="molecule type" value="Genomic_DNA"/>
</dbReference>
<dbReference type="STRING" id="442562.Rumeso_04396"/>
<proteinExistence type="predicted"/>
<organism evidence="2 3">
    <name type="scientific">Rubellimicrobium mesophilum DSM 19309</name>
    <dbReference type="NCBI Taxonomy" id="442562"/>
    <lineage>
        <taxon>Bacteria</taxon>
        <taxon>Pseudomonadati</taxon>
        <taxon>Pseudomonadota</taxon>
        <taxon>Alphaproteobacteria</taxon>
        <taxon>Rhodobacterales</taxon>
        <taxon>Roseobacteraceae</taxon>
        <taxon>Rubellimicrobium</taxon>
    </lineage>
</organism>
<dbReference type="AlphaFoldDB" id="A0A017HI81"/>
<sequence>MAPRPIFTGGRQKTFGNPGPQGPALYPGQVAQVVEGKITVGHDQG</sequence>
<accession>A0A017HI81</accession>
<dbReference type="Proteomes" id="UP000019666">
    <property type="component" value="Unassembled WGS sequence"/>
</dbReference>